<evidence type="ECO:0000256" key="1">
    <source>
        <dbReference type="ARBA" id="ARBA00008791"/>
    </source>
</evidence>
<dbReference type="InterPro" id="IPR006015">
    <property type="entry name" value="Universal_stress_UspA"/>
</dbReference>
<organism evidence="3 4">
    <name type="scientific">Carboxydichorda subterranea</name>
    <dbReference type="NCBI Taxonomy" id="3109565"/>
    <lineage>
        <taxon>Bacteria</taxon>
        <taxon>Bacillati</taxon>
        <taxon>Bacillota</taxon>
        <taxon>Limnochordia</taxon>
        <taxon>Limnochordales</taxon>
        <taxon>Geochordaceae</taxon>
        <taxon>Carboxydichorda</taxon>
    </lineage>
</organism>
<dbReference type="Pfam" id="PF00582">
    <property type="entry name" value="Usp"/>
    <property type="match status" value="1"/>
</dbReference>
<evidence type="ECO:0000313" key="3">
    <source>
        <dbReference type="EMBL" id="WRP17462.1"/>
    </source>
</evidence>
<dbReference type="PANTHER" id="PTHR31964:SF113">
    <property type="entry name" value="USPA DOMAIN-CONTAINING PROTEIN"/>
    <property type="match status" value="1"/>
</dbReference>
<dbReference type="SUPFAM" id="SSF52402">
    <property type="entry name" value="Adenine nucleotide alpha hydrolases-like"/>
    <property type="match status" value="1"/>
</dbReference>
<comment type="similarity">
    <text evidence="1">Belongs to the universal stress protein A family.</text>
</comment>
<keyword evidence="4" id="KW-1185">Reference proteome</keyword>
<dbReference type="PRINTS" id="PR01438">
    <property type="entry name" value="UNVRSLSTRESS"/>
</dbReference>
<dbReference type="EMBL" id="CP141615">
    <property type="protein sequence ID" value="WRP17462.1"/>
    <property type="molecule type" value="Genomic_DNA"/>
</dbReference>
<dbReference type="RefSeq" id="WP_324716732.1">
    <property type="nucleotide sequence ID" value="NZ_CP141615.1"/>
</dbReference>
<sequence>MTTVATMPRPLKGGKWVLRVLVAVDGSEGARKAVDVTARLLEEVARPDVILLHVLPGQRGLEYLSSSPELWERIQNLSAEEEEEGRQLLQRYKERLAGLPSAPELLLRRGDPAETILATAQERKVDLIVMGARGLGPVAQLILGSVSHKVLHLASCPVLIAR</sequence>
<feature type="domain" description="UspA" evidence="2">
    <location>
        <begin position="19"/>
        <end position="162"/>
    </location>
</feature>
<reference evidence="3 4" key="1">
    <citation type="journal article" date="2024" name="Front. Microbiol.">
        <title>Novel thermophilic genera Geochorda gen. nov. and Carboxydochorda gen. nov. from the deep terrestrial subsurface reveal the ecophysiological diversity in the class Limnochordia.</title>
        <authorList>
            <person name="Karnachuk O.V."/>
            <person name="Lukina A.P."/>
            <person name="Avakyan M.R."/>
            <person name="Kadnikov V.V."/>
            <person name="Begmatov S."/>
            <person name="Beletsky A.V."/>
            <person name="Vlasova K.G."/>
            <person name="Novikov A.A."/>
            <person name="Shcherbakova V.A."/>
            <person name="Mardanov A.V."/>
            <person name="Ravin N.V."/>
        </authorList>
    </citation>
    <scope>NUCLEOTIDE SEQUENCE [LARGE SCALE GENOMIC DNA]</scope>
    <source>
        <strain evidence="3 4">L945</strain>
    </source>
</reference>
<dbReference type="InterPro" id="IPR006016">
    <property type="entry name" value="UspA"/>
</dbReference>
<dbReference type="CDD" id="cd23659">
    <property type="entry name" value="USP_At3g01520-like"/>
    <property type="match status" value="1"/>
</dbReference>
<protein>
    <submittedName>
        <fullName evidence="3">Universal stress protein</fullName>
    </submittedName>
</protein>
<dbReference type="Gene3D" id="3.40.50.620">
    <property type="entry name" value="HUPs"/>
    <property type="match status" value="1"/>
</dbReference>
<dbReference type="Proteomes" id="UP001332192">
    <property type="component" value="Chromosome"/>
</dbReference>
<gene>
    <name evidence="3" type="ORF">U7230_00140</name>
</gene>
<name>A0ABZ1BXG1_9FIRM</name>
<evidence type="ECO:0000259" key="2">
    <source>
        <dbReference type="Pfam" id="PF00582"/>
    </source>
</evidence>
<dbReference type="InterPro" id="IPR014729">
    <property type="entry name" value="Rossmann-like_a/b/a_fold"/>
</dbReference>
<accession>A0ABZ1BXG1</accession>
<dbReference type="PANTHER" id="PTHR31964">
    <property type="entry name" value="ADENINE NUCLEOTIDE ALPHA HYDROLASES-LIKE SUPERFAMILY PROTEIN"/>
    <property type="match status" value="1"/>
</dbReference>
<proteinExistence type="inferred from homology"/>
<evidence type="ECO:0000313" key="4">
    <source>
        <dbReference type="Proteomes" id="UP001332192"/>
    </source>
</evidence>